<dbReference type="PROSITE" id="PS51318">
    <property type="entry name" value="TAT"/>
    <property type="match status" value="1"/>
</dbReference>
<dbReference type="Proteomes" id="UP000240506">
    <property type="component" value="Unassembled WGS sequence"/>
</dbReference>
<dbReference type="RefSeq" id="WP_076497218.1">
    <property type="nucleotide sequence ID" value="NZ_BPFE01000002.1"/>
</dbReference>
<keyword evidence="2" id="KW-0812">Transmembrane</keyword>
<dbReference type="InterPro" id="IPR006311">
    <property type="entry name" value="TAT_signal"/>
</dbReference>
<name>A0A1N6URW1_9GAMM</name>
<proteinExistence type="predicted"/>
<keyword evidence="5" id="KW-1185">Reference proteome</keyword>
<keyword evidence="1" id="KW-0732">Signal</keyword>
<evidence type="ECO:0000313" key="4">
    <source>
        <dbReference type="EMBL" id="SUI85791.1"/>
    </source>
</evidence>
<evidence type="ECO:0000313" key="3">
    <source>
        <dbReference type="EMBL" id="PTA48850.1"/>
    </source>
</evidence>
<organism evidence="4 6">
    <name type="scientific">Shewanella morhuae</name>
    <dbReference type="NCBI Taxonomy" id="365591"/>
    <lineage>
        <taxon>Bacteria</taxon>
        <taxon>Pseudomonadati</taxon>
        <taxon>Pseudomonadota</taxon>
        <taxon>Gammaproteobacteria</taxon>
        <taxon>Alteromonadales</taxon>
        <taxon>Shewanellaceae</taxon>
        <taxon>Shewanella</taxon>
    </lineage>
</organism>
<evidence type="ECO:0000313" key="6">
    <source>
        <dbReference type="Proteomes" id="UP000255061"/>
    </source>
</evidence>
<dbReference type="InterPro" id="IPR019546">
    <property type="entry name" value="TAT_signal_bac_arc"/>
</dbReference>
<accession>A0A380AR77</accession>
<evidence type="ECO:0000256" key="2">
    <source>
        <dbReference type="SAM" id="Phobius"/>
    </source>
</evidence>
<keyword evidence="2" id="KW-0472">Membrane</keyword>
<dbReference type="Proteomes" id="UP000255061">
    <property type="component" value="Unassembled WGS sequence"/>
</dbReference>
<evidence type="ECO:0000256" key="1">
    <source>
        <dbReference type="ARBA" id="ARBA00022729"/>
    </source>
</evidence>
<keyword evidence="2" id="KW-1133">Transmembrane helix</keyword>
<feature type="transmembrane region" description="Helical" evidence="2">
    <location>
        <begin position="12"/>
        <end position="35"/>
    </location>
</feature>
<sequence>MKQQPSDLSRRTLLKALTVGSVAGATIAATGISVAKASESSKVTTKESNGYHETAHISSYYDSLRS</sequence>
<protein>
    <submittedName>
        <fullName evidence="3 4">Formate dehydrogenase</fullName>
    </submittedName>
</protein>
<dbReference type="NCBIfam" id="TIGR01409">
    <property type="entry name" value="TAT_signal_seq"/>
    <property type="match status" value="1"/>
</dbReference>
<dbReference type="OrthoDB" id="6121375at2"/>
<evidence type="ECO:0000313" key="5">
    <source>
        <dbReference type="Proteomes" id="UP000240506"/>
    </source>
</evidence>
<dbReference type="EMBL" id="PYSG01000003">
    <property type="protein sequence ID" value="PTA48850.1"/>
    <property type="molecule type" value="Genomic_DNA"/>
</dbReference>
<accession>A0A1N6URW1</accession>
<gene>
    <name evidence="3" type="ORF">C9I43_17485</name>
    <name evidence="4" type="ORF">NCTC10736_02793</name>
</gene>
<dbReference type="EMBL" id="UGYV01000001">
    <property type="protein sequence ID" value="SUI85791.1"/>
    <property type="molecule type" value="Genomic_DNA"/>
</dbReference>
<dbReference type="PIRSF" id="PIRSF036704">
    <property type="entry name" value="UCP036704"/>
    <property type="match status" value="1"/>
</dbReference>
<dbReference type="NCBIfam" id="TIGR02811">
    <property type="entry name" value="formate_TAT"/>
    <property type="match status" value="1"/>
</dbReference>
<reference evidence="4 6" key="3">
    <citation type="submission" date="2018-06" db="EMBL/GenBank/DDBJ databases">
        <authorList>
            <consortium name="Pathogen Informatics"/>
            <person name="Doyle S."/>
        </authorList>
    </citation>
    <scope>NUCLEOTIDE SEQUENCE [LARGE SCALE GENOMIC DNA]</scope>
    <source>
        <strain evidence="4 6">NCTC10736</strain>
    </source>
</reference>
<dbReference type="AlphaFoldDB" id="A0A1N6URW1"/>
<dbReference type="STRING" id="365591.SAMN05421840_103147"/>
<reference evidence="3 5" key="2">
    <citation type="submission" date="2018-04" db="EMBL/GenBank/DDBJ databases">
        <title>Genomic sequence of a freshwater isolate of Shewanella morhuae.</title>
        <authorList>
            <person name="Castillo D.E."/>
            <person name="Gram L."/>
        </authorList>
    </citation>
    <scope>NUCLEOTIDE SEQUENCE [LARGE SCALE GENOMIC DNA]</scope>
    <source>
        <strain evidence="3 5">CW7</strain>
    </source>
</reference>
<reference evidence="3 5" key="1">
    <citation type="submission" date="2018-03" db="EMBL/GenBank/DDBJ databases">
        <authorList>
            <person name="Dailey F.E."/>
        </authorList>
    </citation>
    <scope>NUCLEOTIDE SEQUENCE [LARGE SCALE GENOMIC DNA]</scope>
    <source>
        <strain evidence="3 5">CW7</strain>
    </source>
</reference>
<dbReference type="InterPro" id="IPR014177">
    <property type="entry name" value="Formate_DH_TAT-contain"/>
</dbReference>